<evidence type="ECO:0000313" key="2">
    <source>
        <dbReference type="Proteomes" id="UP000236751"/>
    </source>
</evidence>
<dbReference type="EMBL" id="FNVK01000013">
    <property type="protein sequence ID" value="SEF88811.1"/>
    <property type="molecule type" value="Genomic_DNA"/>
</dbReference>
<protein>
    <submittedName>
        <fullName evidence="1">Uncharacterized protein</fullName>
    </submittedName>
</protein>
<evidence type="ECO:0000313" key="1">
    <source>
        <dbReference type="EMBL" id="SEF88811.1"/>
    </source>
</evidence>
<proteinExistence type="predicted"/>
<dbReference type="AlphaFoldDB" id="A0A1H5VPP6"/>
<dbReference type="Proteomes" id="UP000236751">
    <property type="component" value="Unassembled WGS sequence"/>
</dbReference>
<organism evidence="1 2">
    <name type="scientific">Nitrosospira multiformis (strain ATCC 25196 / NCIMB 11849 / C 71)</name>
    <dbReference type="NCBI Taxonomy" id="323848"/>
    <lineage>
        <taxon>Bacteria</taxon>
        <taxon>Pseudomonadati</taxon>
        <taxon>Pseudomonadota</taxon>
        <taxon>Betaproteobacteria</taxon>
        <taxon>Nitrosomonadales</taxon>
        <taxon>Nitrosomonadaceae</taxon>
        <taxon>Nitrosospira</taxon>
    </lineage>
</organism>
<accession>A0A1H5VPP6</accession>
<reference evidence="1 2" key="1">
    <citation type="submission" date="2016-10" db="EMBL/GenBank/DDBJ databases">
        <authorList>
            <person name="de Groot N.N."/>
        </authorList>
    </citation>
    <scope>NUCLEOTIDE SEQUENCE [LARGE SCALE GENOMIC DNA]</scope>
    <source>
        <strain evidence="1 2">Nl13</strain>
    </source>
</reference>
<name>A0A1H5VPP6_NITMU</name>
<gene>
    <name evidence="1" type="ORF">SAMN05216403_11338</name>
</gene>
<sequence length="42" mass="4610">MGHRHLVPKFLLFPLSPASIPPILINPTTSNVMNIPAVPKSY</sequence>